<dbReference type="PANTHER" id="PTHR33202">
    <property type="entry name" value="ZINC UPTAKE REGULATION PROTEIN"/>
    <property type="match status" value="1"/>
</dbReference>
<dbReference type="RefSeq" id="WP_008272543.1">
    <property type="nucleotide sequence ID" value="NZ_AAXW01000001.1"/>
</dbReference>
<dbReference type="eggNOG" id="COG0735">
    <property type="taxonomic scope" value="Bacteria"/>
</dbReference>
<feature type="binding site" evidence="7">
    <location>
        <position position="137"/>
    </location>
    <ligand>
        <name>Zn(2+)</name>
        <dbReference type="ChEBI" id="CHEBI:29105"/>
    </ligand>
</feature>
<evidence type="ECO:0000313" key="8">
    <source>
        <dbReference type="EMBL" id="EAZ94206.1"/>
    </source>
</evidence>
<dbReference type="AlphaFoldDB" id="A3IGW4"/>
<dbReference type="Proteomes" id="UP000003781">
    <property type="component" value="Unassembled WGS sequence"/>
</dbReference>
<dbReference type="GO" id="GO:0003700">
    <property type="term" value="F:DNA-binding transcription factor activity"/>
    <property type="evidence" value="ECO:0007669"/>
    <property type="project" value="InterPro"/>
</dbReference>
<accession>A3IGW4</accession>
<comment type="cofactor">
    <cofactor evidence="7">
        <name>Zn(2+)</name>
        <dbReference type="ChEBI" id="CHEBI:29105"/>
    </cofactor>
    <text evidence="7">Binds 1 zinc ion per subunit.</text>
</comment>
<organism evidence="8 9">
    <name type="scientific">Crocosphaera chwakensis CCY0110</name>
    <dbReference type="NCBI Taxonomy" id="391612"/>
    <lineage>
        <taxon>Bacteria</taxon>
        <taxon>Bacillati</taxon>
        <taxon>Cyanobacteriota</taxon>
        <taxon>Cyanophyceae</taxon>
        <taxon>Oscillatoriophycideae</taxon>
        <taxon>Chroococcales</taxon>
        <taxon>Aphanothecaceae</taxon>
        <taxon>Crocosphaera</taxon>
        <taxon>Crocosphaera chwakensis</taxon>
    </lineage>
</organism>
<evidence type="ECO:0000256" key="1">
    <source>
        <dbReference type="ARBA" id="ARBA00007957"/>
    </source>
</evidence>
<dbReference type="PANTHER" id="PTHR33202:SF7">
    <property type="entry name" value="FERRIC UPTAKE REGULATION PROTEIN"/>
    <property type="match status" value="1"/>
</dbReference>
<name>A3IGW4_9CHRO</name>
<keyword evidence="5" id="KW-0238">DNA-binding</keyword>
<feature type="binding site" evidence="7">
    <location>
        <position position="95"/>
    </location>
    <ligand>
        <name>Zn(2+)</name>
        <dbReference type="ChEBI" id="CHEBI:29105"/>
    </ligand>
</feature>
<keyword evidence="2" id="KW-0678">Repressor</keyword>
<evidence type="ECO:0000313" key="9">
    <source>
        <dbReference type="Proteomes" id="UP000003781"/>
    </source>
</evidence>
<feature type="binding site" evidence="7">
    <location>
        <position position="98"/>
    </location>
    <ligand>
        <name>Zn(2+)</name>
        <dbReference type="ChEBI" id="CHEBI:29105"/>
    </ligand>
</feature>
<evidence type="ECO:0000256" key="4">
    <source>
        <dbReference type="ARBA" id="ARBA00023015"/>
    </source>
</evidence>
<comment type="similarity">
    <text evidence="1">Belongs to the Fur family.</text>
</comment>
<dbReference type="GO" id="GO:0008270">
    <property type="term" value="F:zinc ion binding"/>
    <property type="evidence" value="ECO:0007669"/>
    <property type="project" value="TreeGrafter"/>
</dbReference>
<dbReference type="CDD" id="cd07153">
    <property type="entry name" value="Fur_like"/>
    <property type="match status" value="1"/>
</dbReference>
<evidence type="ECO:0000256" key="2">
    <source>
        <dbReference type="ARBA" id="ARBA00022491"/>
    </source>
</evidence>
<dbReference type="Gene3D" id="1.10.10.10">
    <property type="entry name" value="Winged helix-like DNA-binding domain superfamily/Winged helix DNA-binding domain"/>
    <property type="match status" value="1"/>
</dbReference>
<dbReference type="OrthoDB" id="8659436at2"/>
<gene>
    <name evidence="8" type="ORF">CY0110_10037</name>
</gene>
<evidence type="ECO:0000256" key="6">
    <source>
        <dbReference type="ARBA" id="ARBA00023163"/>
    </source>
</evidence>
<keyword evidence="9" id="KW-1185">Reference proteome</keyword>
<proteinExistence type="inferred from homology"/>
<dbReference type="EMBL" id="AAXW01000001">
    <property type="protein sequence ID" value="EAZ94206.1"/>
    <property type="molecule type" value="Genomic_DNA"/>
</dbReference>
<dbReference type="InterPro" id="IPR036388">
    <property type="entry name" value="WH-like_DNA-bd_sf"/>
</dbReference>
<keyword evidence="4" id="KW-0805">Transcription regulation</keyword>
<sequence>MKQEANTIVNTLKQKKLRVTPQRFAVYANLLHRTDHPTAEQILSDLNKNAPTSSQATVYSALQALREVGLVREVLLEPGICRYDANVESHHHFRCRCCGVIEDIPWENFDSLNLKGLRQGIKAERYEVIVEGICDRCLCLTIGVLIVRMMTVFR</sequence>
<evidence type="ECO:0000256" key="3">
    <source>
        <dbReference type="ARBA" id="ARBA00022833"/>
    </source>
</evidence>
<comment type="caution">
    <text evidence="8">The sequence shown here is derived from an EMBL/GenBank/DDBJ whole genome shotgun (WGS) entry which is preliminary data.</text>
</comment>
<keyword evidence="3 7" id="KW-0862">Zinc</keyword>
<dbReference type="InterPro" id="IPR043135">
    <property type="entry name" value="Fur_C"/>
</dbReference>
<protein>
    <submittedName>
        <fullName evidence="8">Uncharacterized protein</fullName>
    </submittedName>
</protein>
<dbReference type="GO" id="GO:0000976">
    <property type="term" value="F:transcription cis-regulatory region binding"/>
    <property type="evidence" value="ECO:0007669"/>
    <property type="project" value="TreeGrafter"/>
</dbReference>
<evidence type="ECO:0000256" key="5">
    <source>
        <dbReference type="ARBA" id="ARBA00023125"/>
    </source>
</evidence>
<dbReference type="Pfam" id="PF01475">
    <property type="entry name" value="FUR"/>
    <property type="match status" value="1"/>
</dbReference>
<keyword evidence="6" id="KW-0804">Transcription</keyword>
<dbReference type="Gene3D" id="3.30.1490.190">
    <property type="match status" value="1"/>
</dbReference>
<keyword evidence="7" id="KW-0479">Metal-binding</keyword>
<evidence type="ECO:0000256" key="7">
    <source>
        <dbReference type="PIRSR" id="PIRSR602481-1"/>
    </source>
</evidence>
<reference evidence="8 9" key="1">
    <citation type="submission" date="2007-03" db="EMBL/GenBank/DDBJ databases">
        <authorList>
            <person name="Stal L."/>
            <person name="Ferriera S."/>
            <person name="Johnson J."/>
            <person name="Kravitz S."/>
            <person name="Beeson K."/>
            <person name="Sutton G."/>
            <person name="Rogers Y.-H."/>
            <person name="Friedman R."/>
            <person name="Frazier M."/>
            <person name="Venter J.C."/>
        </authorList>
    </citation>
    <scope>NUCLEOTIDE SEQUENCE [LARGE SCALE GENOMIC DNA]</scope>
    <source>
        <strain evidence="8 9">CCY0110</strain>
    </source>
</reference>
<dbReference type="SUPFAM" id="SSF46785">
    <property type="entry name" value="Winged helix' DNA-binding domain"/>
    <property type="match status" value="1"/>
</dbReference>
<dbReference type="InterPro" id="IPR002481">
    <property type="entry name" value="FUR"/>
</dbReference>
<feature type="binding site" evidence="7">
    <location>
        <position position="134"/>
    </location>
    <ligand>
        <name>Zn(2+)</name>
        <dbReference type="ChEBI" id="CHEBI:29105"/>
    </ligand>
</feature>
<dbReference type="InterPro" id="IPR036390">
    <property type="entry name" value="WH_DNA-bd_sf"/>
</dbReference>
<dbReference type="GO" id="GO:1900376">
    <property type="term" value="P:regulation of secondary metabolite biosynthetic process"/>
    <property type="evidence" value="ECO:0007669"/>
    <property type="project" value="TreeGrafter"/>
</dbReference>
<dbReference type="GO" id="GO:0045892">
    <property type="term" value="P:negative regulation of DNA-templated transcription"/>
    <property type="evidence" value="ECO:0007669"/>
    <property type="project" value="TreeGrafter"/>
</dbReference>